<dbReference type="STRING" id="1411621.AUC43_00945"/>
<dbReference type="PANTHER" id="PTHR41913:SF1">
    <property type="entry name" value="DUF1684 DOMAIN-CONTAINING PROTEIN"/>
    <property type="match status" value="1"/>
</dbReference>
<evidence type="ECO:0008006" key="3">
    <source>
        <dbReference type="Google" id="ProtNLM"/>
    </source>
</evidence>
<dbReference type="Gene3D" id="6.10.250.1680">
    <property type="match status" value="1"/>
</dbReference>
<protein>
    <recommendedName>
        <fullName evidence="3">DUF1684 domain-containing protein</fullName>
    </recommendedName>
</protein>
<reference evidence="1 2" key="1">
    <citation type="submission" date="2015-12" db="EMBL/GenBank/DDBJ databases">
        <authorList>
            <person name="Shamseldin A."/>
            <person name="Moawad H."/>
            <person name="Abd El-Rahim W.M."/>
            <person name="Sadowsky M.J."/>
        </authorList>
    </citation>
    <scope>NUCLEOTIDE SEQUENCE [LARGE SCALE GENOMIC DNA]</scope>
    <source>
        <strain evidence="1 2">DG5B</strain>
    </source>
</reference>
<dbReference type="EMBL" id="CP013909">
    <property type="protein sequence ID" value="ALW83793.1"/>
    <property type="molecule type" value="Genomic_DNA"/>
</dbReference>
<dbReference type="Pfam" id="PF07920">
    <property type="entry name" value="DUF1684"/>
    <property type="match status" value="1"/>
</dbReference>
<dbReference type="Proteomes" id="UP000059542">
    <property type="component" value="Chromosome"/>
</dbReference>
<sequence length="213" mass="23651">MSYLFENTINMIKKIGLAAAIIGIILYSLNATKPDASAYSAKLNKSRSEKNRSFRQSDSSPLSAEQKAQFDSLKYYPAQLAFVIPATISLNTNPDTTLIQMSDNRAEKYLNWGIAKFQIDNKPQQLGIYLKATGKDSTLFIPFTDPTNGHETYGGGRYLDAAKPKLDATEIELDFNQAYNPYCAYNNEYSCPVPPAANRLQVAIPAGEKSFHE</sequence>
<accession>A0A0U4BU46</accession>
<evidence type="ECO:0000313" key="2">
    <source>
        <dbReference type="Proteomes" id="UP000059542"/>
    </source>
</evidence>
<dbReference type="AlphaFoldDB" id="A0A0U4BU46"/>
<evidence type="ECO:0000313" key="1">
    <source>
        <dbReference type="EMBL" id="ALW83793.1"/>
    </source>
</evidence>
<dbReference type="PANTHER" id="PTHR41913">
    <property type="entry name" value="DUF1684 DOMAIN-CONTAINING PROTEIN"/>
    <property type="match status" value="1"/>
</dbReference>
<proteinExistence type="predicted"/>
<keyword evidence="2" id="KW-1185">Reference proteome</keyword>
<name>A0A0U4BU46_9BACT</name>
<gene>
    <name evidence="1" type="ORF">AUC43_00945</name>
</gene>
<dbReference type="InterPro" id="IPR012467">
    <property type="entry name" value="DUF1684"/>
</dbReference>
<organism evidence="1 2">
    <name type="scientific">Hymenobacter sedentarius</name>
    <dbReference type="NCBI Taxonomy" id="1411621"/>
    <lineage>
        <taxon>Bacteria</taxon>
        <taxon>Pseudomonadati</taxon>
        <taxon>Bacteroidota</taxon>
        <taxon>Cytophagia</taxon>
        <taxon>Cytophagales</taxon>
        <taxon>Hymenobacteraceae</taxon>
        <taxon>Hymenobacter</taxon>
    </lineage>
</organism>
<dbReference type="KEGG" id="hyg:AUC43_00945"/>